<dbReference type="Proteomes" id="UP000297245">
    <property type="component" value="Unassembled WGS sequence"/>
</dbReference>
<proteinExistence type="predicted"/>
<protein>
    <submittedName>
        <fullName evidence="2">Uncharacterized protein</fullName>
    </submittedName>
</protein>
<reference evidence="2 3" key="1">
    <citation type="journal article" date="2019" name="Nat. Ecol. Evol.">
        <title>Megaphylogeny resolves global patterns of mushroom evolution.</title>
        <authorList>
            <person name="Varga T."/>
            <person name="Krizsan K."/>
            <person name="Foldi C."/>
            <person name="Dima B."/>
            <person name="Sanchez-Garcia M."/>
            <person name="Sanchez-Ramirez S."/>
            <person name="Szollosi G.J."/>
            <person name="Szarkandi J.G."/>
            <person name="Papp V."/>
            <person name="Albert L."/>
            <person name="Andreopoulos W."/>
            <person name="Angelini C."/>
            <person name="Antonin V."/>
            <person name="Barry K.W."/>
            <person name="Bougher N.L."/>
            <person name="Buchanan P."/>
            <person name="Buyck B."/>
            <person name="Bense V."/>
            <person name="Catcheside P."/>
            <person name="Chovatia M."/>
            <person name="Cooper J."/>
            <person name="Damon W."/>
            <person name="Desjardin D."/>
            <person name="Finy P."/>
            <person name="Geml J."/>
            <person name="Haridas S."/>
            <person name="Hughes K."/>
            <person name="Justo A."/>
            <person name="Karasinski D."/>
            <person name="Kautmanova I."/>
            <person name="Kiss B."/>
            <person name="Kocsube S."/>
            <person name="Kotiranta H."/>
            <person name="LaButti K.M."/>
            <person name="Lechner B.E."/>
            <person name="Liimatainen K."/>
            <person name="Lipzen A."/>
            <person name="Lukacs Z."/>
            <person name="Mihaltcheva S."/>
            <person name="Morgado L.N."/>
            <person name="Niskanen T."/>
            <person name="Noordeloos M.E."/>
            <person name="Ohm R.A."/>
            <person name="Ortiz-Santana B."/>
            <person name="Ovrebo C."/>
            <person name="Racz N."/>
            <person name="Riley R."/>
            <person name="Savchenko A."/>
            <person name="Shiryaev A."/>
            <person name="Soop K."/>
            <person name="Spirin V."/>
            <person name="Szebenyi C."/>
            <person name="Tomsovsky M."/>
            <person name="Tulloss R.E."/>
            <person name="Uehling J."/>
            <person name="Grigoriev I.V."/>
            <person name="Vagvolgyi C."/>
            <person name="Papp T."/>
            <person name="Martin F.M."/>
            <person name="Miettinen O."/>
            <person name="Hibbett D.S."/>
            <person name="Nagy L.G."/>
        </authorList>
    </citation>
    <scope>NUCLEOTIDE SEQUENCE [LARGE SCALE GENOMIC DNA]</scope>
    <source>
        <strain evidence="2 3">CBS 962.96</strain>
    </source>
</reference>
<feature type="compositionally biased region" description="Basic residues" evidence="1">
    <location>
        <begin position="11"/>
        <end position="22"/>
    </location>
</feature>
<accession>A0A4S8M413</accession>
<gene>
    <name evidence="2" type="ORF">K435DRAFT_858496</name>
</gene>
<feature type="compositionally biased region" description="Acidic residues" evidence="1">
    <location>
        <begin position="899"/>
        <end position="908"/>
    </location>
</feature>
<dbReference type="AlphaFoldDB" id="A0A4S8M413"/>
<evidence type="ECO:0000313" key="3">
    <source>
        <dbReference type="Proteomes" id="UP000297245"/>
    </source>
</evidence>
<feature type="compositionally biased region" description="Polar residues" evidence="1">
    <location>
        <begin position="23"/>
        <end position="55"/>
    </location>
</feature>
<sequence>MGRQLKGIRYNPRKKRSGKQKTHTATLKGASNTSDTSSAYQKTPSRPPLHSSTNLNIPALHDRIATLERKKDDLIRTGKNERRVLKRRDESIAGLEVQVTEAHHRQVEAERIAEMERTRADSIEETLNMVREGLEAKCADLKRVRKENHAKSMQVKRMRGTMEREVKKVIEKSEILTWAVKEKGIIKDECRQLVRDLVSLNVGVEHVDEVIRVVAETLRVGIDGKFDVRSVGRITLEGLVASTVQVAEEIQEGESHTVSGDGTTIKNVNLDVKGVRILKSDGSIVDRTLGVHPSVNHTAETQLDGWRDRAMEMQEFHQEVYKDEKPTFDNRDIFIKSTGGNSDHSNDQKLLFRLWRGEKEVLGHEKRREQILFQLAPEVLLPRLVELSQKTVEVSGGTEEWDRLSDEEKMQKQKLAYIEFCRELGREKFESLTEEEKQAIQLFLRWKHGGVNMLQACLDAVPVKLMNRDNRRAAESGSSDAASQVASVSKGGGVKLTELTGAAFKNKDDKKGQQDTTKHFAEHELGISIDFPGTSTVRYASHGDAASELIFHRFFFIKLLEIVRDKKNEGRFTNLELNIYLGLHDIPTLTELCPVGNATNAPDLGPLHEKLKQFLKKIISNPDLLLSESATFESGCFDAQEWERPDAIEAVHGMTSDCPHIRPLLIAMFEGALETWDRFTEEFGEGGDIARASSEERKRVPLPCTNDRSEVGGLGRRRWSKRVRPNMTTHQHNARDCYKRNGTRKFIAGMSSTSRAGLRRVARQVDSSKLTKKQRVKQATYDLKVADNNNQKRDARREKAAAKDAEIASIQPILFVEAIGESLTVQIIDQQLKWHRKMGGDIPKGSSSWKKDRKLGLLTNLVEEHLKKVEVNSEHISEHELKGLDVNEGAGDILMESGETSDDNSDEE</sequence>
<feature type="region of interest" description="Disordered" evidence="1">
    <location>
        <begin position="1"/>
        <end position="55"/>
    </location>
</feature>
<organism evidence="2 3">
    <name type="scientific">Dendrothele bispora (strain CBS 962.96)</name>
    <dbReference type="NCBI Taxonomy" id="1314807"/>
    <lineage>
        <taxon>Eukaryota</taxon>
        <taxon>Fungi</taxon>
        <taxon>Dikarya</taxon>
        <taxon>Basidiomycota</taxon>
        <taxon>Agaricomycotina</taxon>
        <taxon>Agaricomycetes</taxon>
        <taxon>Agaricomycetidae</taxon>
        <taxon>Agaricales</taxon>
        <taxon>Agaricales incertae sedis</taxon>
        <taxon>Dendrothele</taxon>
    </lineage>
</organism>
<evidence type="ECO:0000313" key="2">
    <source>
        <dbReference type="EMBL" id="THU96468.1"/>
    </source>
</evidence>
<dbReference type="OrthoDB" id="3236156at2759"/>
<keyword evidence="3" id="KW-1185">Reference proteome</keyword>
<dbReference type="EMBL" id="ML179176">
    <property type="protein sequence ID" value="THU96468.1"/>
    <property type="molecule type" value="Genomic_DNA"/>
</dbReference>
<evidence type="ECO:0000256" key="1">
    <source>
        <dbReference type="SAM" id="MobiDB-lite"/>
    </source>
</evidence>
<feature type="region of interest" description="Disordered" evidence="1">
    <location>
        <begin position="887"/>
        <end position="908"/>
    </location>
</feature>
<name>A0A4S8M413_DENBC</name>